<name>A0A7G2FD36_ARATH</name>
<dbReference type="SMART" id="SM01045">
    <property type="entry name" value="BURP"/>
    <property type="match status" value="1"/>
</dbReference>
<feature type="compositionally biased region" description="Gly residues" evidence="1">
    <location>
        <begin position="31"/>
        <end position="49"/>
    </location>
</feature>
<proteinExistence type="predicted"/>
<keyword evidence="2" id="KW-0732">Signal</keyword>
<feature type="chain" id="PRO_5028814960" evidence="2">
    <location>
        <begin position="21"/>
        <end position="454"/>
    </location>
</feature>
<reference evidence="4 5" key="1">
    <citation type="submission" date="2020-09" db="EMBL/GenBank/DDBJ databases">
        <authorList>
            <person name="Ashkenazy H."/>
        </authorList>
    </citation>
    <scope>NUCLEOTIDE SEQUENCE [LARGE SCALE GENOMIC DNA]</scope>
    <source>
        <strain evidence="5">cv. Cdm-0</strain>
    </source>
</reference>
<dbReference type="AlphaFoldDB" id="A0A7G2FD36"/>
<evidence type="ECO:0000313" key="5">
    <source>
        <dbReference type="Proteomes" id="UP000516314"/>
    </source>
</evidence>
<dbReference type="PANTHER" id="PTHR31236">
    <property type="entry name" value="BURP DOMAIN PROTEIN USPL1-LIKE"/>
    <property type="match status" value="1"/>
</dbReference>
<dbReference type="EMBL" id="LR881470">
    <property type="protein sequence ID" value="CAD5332689.1"/>
    <property type="molecule type" value="Genomic_DNA"/>
</dbReference>
<organism evidence="4 5">
    <name type="scientific">Arabidopsis thaliana</name>
    <name type="common">Mouse-ear cress</name>
    <dbReference type="NCBI Taxonomy" id="3702"/>
    <lineage>
        <taxon>Eukaryota</taxon>
        <taxon>Viridiplantae</taxon>
        <taxon>Streptophyta</taxon>
        <taxon>Embryophyta</taxon>
        <taxon>Tracheophyta</taxon>
        <taxon>Spermatophyta</taxon>
        <taxon>Magnoliopsida</taxon>
        <taxon>eudicotyledons</taxon>
        <taxon>Gunneridae</taxon>
        <taxon>Pentapetalae</taxon>
        <taxon>rosids</taxon>
        <taxon>malvids</taxon>
        <taxon>Brassicales</taxon>
        <taxon>Brassicaceae</taxon>
        <taxon>Camelineae</taxon>
        <taxon>Arabidopsis</taxon>
    </lineage>
</organism>
<dbReference type="Pfam" id="PF03181">
    <property type="entry name" value="BURP"/>
    <property type="match status" value="1"/>
</dbReference>
<gene>
    <name evidence="4" type="ORF">AT9943_LOCUS20083</name>
</gene>
<dbReference type="InterPro" id="IPR004873">
    <property type="entry name" value="BURP_dom"/>
</dbReference>
<feature type="signal peptide" evidence="2">
    <location>
        <begin position="1"/>
        <end position="20"/>
    </location>
</feature>
<dbReference type="InterPro" id="IPR044816">
    <property type="entry name" value="BURP"/>
</dbReference>
<evidence type="ECO:0000256" key="1">
    <source>
        <dbReference type="SAM" id="MobiDB-lite"/>
    </source>
</evidence>
<dbReference type="Proteomes" id="UP000516314">
    <property type="component" value="Chromosome 5"/>
</dbReference>
<accession>A0A7G2FD36</accession>
<feature type="region of interest" description="Disordered" evidence="1">
    <location>
        <begin position="335"/>
        <end position="454"/>
    </location>
</feature>
<feature type="compositionally biased region" description="Low complexity" evidence="1">
    <location>
        <begin position="351"/>
        <end position="365"/>
    </location>
</feature>
<dbReference type="PROSITE" id="PS51277">
    <property type="entry name" value="BURP"/>
    <property type="match status" value="1"/>
</dbReference>
<evidence type="ECO:0000313" key="4">
    <source>
        <dbReference type="EMBL" id="CAD5332689.1"/>
    </source>
</evidence>
<protein>
    <submittedName>
        <fullName evidence="4">(thale cress) hypothetical protein</fullName>
    </submittedName>
</protein>
<dbReference type="PANTHER" id="PTHR31236:SF2">
    <property type="entry name" value="BURP DOMAIN PROTEIN RD22"/>
    <property type="match status" value="1"/>
</dbReference>
<evidence type="ECO:0000256" key="2">
    <source>
        <dbReference type="SAM" id="SignalP"/>
    </source>
</evidence>
<evidence type="ECO:0000259" key="3">
    <source>
        <dbReference type="PROSITE" id="PS51277"/>
    </source>
</evidence>
<feature type="domain" description="BURP" evidence="3">
    <location>
        <begin position="111"/>
        <end position="334"/>
    </location>
</feature>
<feature type="region of interest" description="Disordered" evidence="1">
    <location>
        <begin position="25"/>
        <end position="69"/>
    </location>
</feature>
<sequence length="454" mass="48943">MAIRLPLICLLGSFMVVAIAADLTPERKGKPGGGTHVSVGSGKGHGGGVAVHTGKPGKRTDVGVGKGGVTVHTRHKGRPIYVGVKPGANPFVYNYAAKETQLHDDPNAALFFLEKDLVRGKEMNVRFNAEDGYGGKTAFLPRGEAETVPFGSEKFSETLKRFSVEAGSEEAEMMKKTIEECEARKVSGEEKYCATSLESMVDFSVSKLGKYHVRAVSTEVAKKNAPMQKYKIAAAGVKKLSDDKSVVCHKQKYPFAVFYCHKAMMTTVYAVPLEGENGMRAKAVAVCHKNTSAWNPNHLAFKVLKVKPGTVPGNHHNDGAHVVDDEADVLMVPVWEEGGGSNNPTPPPPANHSSSSDISSHRPISQAPTSASPGLDLNEPAIEHLPSSVPLVSPKALSDDSTTPTAINDQSRYACGESSKRRKGKQIDLTPDKKKKQYRKDYGVRFYSESDNTP</sequence>
<feature type="compositionally biased region" description="Polar residues" evidence="1">
    <location>
        <begin position="399"/>
        <end position="411"/>
    </location>
</feature>